<evidence type="ECO:0000313" key="2">
    <source>
        <dbReference type="Proteomes" id="UP001642360"/>
    </source>
</evidence>
<dbReference type="Proteomes" id="UP001642360">
    <property type="component" value="Unassembled WGS sequence"/>
</dbReference>
<reference evidence="1 2" key="1">
    <citation type="submission" date="2024-02" db="EMBL/GenBank/DDBJ databases">
        <authorList>
            <person name="Vignale AGUSTIN F."/>
            <person name="Sosa J E."/>
            <person name="Modenutti C."/>
        </authorList>
    </citation>
    <scope>NUCLEOTIDE SEQUENCE [LARGE SCALE GENOMIC DNA]</scope>
</reference>
<proteinExistence type="predicted"/>
<accession>A0ABC8U8A0</accession>
<dbReference type="EMBL" id="CAUOFW020006773">
    <property type="protein sequence ID" value="CAK9176205.1"/>
    <property type="molecule type" value="Genomic_DNA"/>
</dbReference>
<dbReference type="AlphaFoldDB" id="A0ABC8U8A0"/>
<name>A0ABC8U8A0_9AQUA</name>
<protein>
    <submittedName>
        <fullName evidence="1">Uncharacterized protein</fullName>
    </submittedName>
</protein>
<keyword evidence="2" id="KW-1185">Reference proteome</keyword>
<organism evidence="1 2">
    <name type="scientific">Ilex paraguariensis</name>
    <name type="common">yerba mate</name>
    <dbReference type="NCBI Taxonomy" id="185542"/>
    <lineage>
        <taxon>Eukaryota</taxon>
        <taxon>Viridiplantae</taxon>
        <taxon>Streptophyta</taxon>
        <taxon>Embryophyta</taxon>
        <taxon>Tracheophyta</taxon>
        <taxon>Spermatophyta</taxon>
        <taxon>Magnoliopsida</taxon>
        <taxon>eudicotyledons</taxon>
        <taxon>Gunneridae</taxon>
        <taxon>Pentapetalae</taxon>
        <taxon>asterids</taxon>
        <taxon>campanulids</taxon>
        <taxon>Aquifoliales</taxon>
        <taxon>Aquifoliaceae</taxon>
        <taxon>Ilex</taxon>
    </lineage>
</organism>
<comment type="caution">
    <text evidence="1">The sequence shown here is derived from an EMBL/GenBank/DDBJ whole genome shotgun (WGS) entry which is preliminary data.</text>
</comment>
<sequence>MKLDSGRDCYFGNLQRCRRIFQQSVRYIFLQNKTSIASKGGLFHKVGDEVPGILPSVGNAGGHFARVEVPDFTHSNKLEESEPEDVLTRIFGKVDTADQAPKEVAELKGAPPELEDGGQATVDELIKNPGQPTPSKKAYLRLRRVWIEMESPNSQLLALSLRAFSFLRRSPWWIGLVRSKLTRLPRPLLSSLLPSALLSSGRIGPFLLANLLAIVVSNIYPIPACPAVPALGLDVALSEVAEDSIDAPVLSAAVVDALYFFLSIPVQLSCSSYGSYKRRSVKASS</sequence>
<gene>
    <name evidence="1" type="ORF">ILEXP_LOCUS46043</name>
</gene>
<evidence type="ECO:0000313" key="1">
    <source>
        <dbReference type="EMBL" id="CAK9176205.1"/>
    </source>
</evidence>